<protein>
    <recommendedName>
        <fullName evidence="1">Cyclic nucleotide-binding domain-containing protein</fullName>
    </recommendedName>
</protein>
<organism evidence="2 3">
    <name type="scientific">Caloranaerobacter azorensis H53214</name>
    <dbReference type="NCBI Taxonomy" id="1156417"/>
    <lineage>
        <taxon>Bacteria</taxon>
        <taxon>Bacillati</taxon>
        <taxon>Bacillota</taxon>
        <taxon>Tissierellia</taxon>
        <taxon>Tissierellales</taxon>
        <taxon>Thermohalobacteraceae</taxon>
        <taxon>Caloranaerobacter</taxon>
    </lineage>
</organism>
<gene>
    <name evidence="2" type="ORF">Y919_10805</name>
</gene>
<accession>A0A096DK42</accession>
<sequence>MNLLVVMSHELLDFQVEEAKFKLGVDTIKTLPDNLKQIWSNLNPKGELPVGELNLVRDWILKESYEGEYVLVQGEFGATFYIVDFCFKYNRIPIYATTARKVEETKVDNKVITKRVFVHENFRKYLRYKI</sequence>
<dbReference type="Proteomes" id="UP000029622">
    <property type="component" value="Unassembled WGS sequence"/>
</dbReference>
<feature type="domain" description="Cyclic nucleotide-binding" evidence="1">
    <location>
        <begin position="66"/>
        <end position="83"/>
    </location>
</feature>
<dbReference type="InterPro" id="IPR049811">
    <property type="entry name" value="MJ1673-like_dom"/>
</dbReference>
<reference evidence="2 3" key="1">
    <citation type="submission" date="2013-12" db="EMBL/GenBank/DDBJ databases">
        <title>Draft genome sequence of Caloranaerobacter sp. H53214.</title>
        <authorList>
            <person name="Jiang L.J."/>
            <person name="Shao Z.Z."/>
            <person name="Long M.N."/>
        </authorList>
    </citation>
    <scope>NUCLEOTIDE SEQUENCE [LARGE SCALE GENOMIC DNA]</scope>
    <source>
        <strain evidence="2 3">H53214</strain>
    </source>
</reference>
<dbReference type="PROSITE" id="PS50042">
    <property type="entry name" value="CNMP_BINDING_3"/>
    <property type="match status" value="1"/>
</dbReference>
<dbReference type="NCBIfam" id="NF040559">
    <property type="entry name" value="CAS_Csx20"/>
    <property type="match status" value="1"/>
</dbReference>
<evidence type="ECO:0000313" key="3">
    <source>
        <dbReference type="Proteomes" id="UP000029622"/>
    </source>
</evidence>
<evidence type="ECO:0000259" key="1">
    <source>
        <dbReference type="PROSITE" id="PS50042"/>
    </source>
</evidence>
<name>A0A096DK42_9FIRM</name>
<dbReference type="RefSeq" id="WP_052045321.1">
    <property type="nucleotide sequence ID" value="NZ_AZTB01000071.1"/>
</dbReference>
<proteinExistence type="predicted"/>
<comment type="caution">
    <text evidence="2">The sequence shown here is derived from an EMBL/GenBank/DDBJ whole genome shotgun (WGS) entry which is preliminary data.</text>
</comment>
<dbReference type="EMBL" id="AZTB01000071">
    <property type="protein sequence ID" value="KGG79641.1"/>
    <property type="molecule type" value="Genomic_DNA"/>
</dbReference>
<dbReference type="AlphaFoldDB" id="A0A096DK42"/>
<dbReference type="STRING" id="1156417.Y919_10805"/>
<evidence type="ECO:0000313" key="2">
    <source>
        <dbReference type="EMBL" id="KGG79641.1"/>
    </source>
</evidence>
<dbReference type="InterPro" id="IPR000595">
    <property type="entry name" value="cNMP-bd_dom"/>
</dbReference>